<dbReference type="OrthoDB" id="155529at2"/>
<dbReference type="SUPFAM" id="SSF56219">
    <property type="entry name" value="DNase I-like"/>
    <property type="match status" value="1"/>
</dbReference>
<dbReference type="EMBL" id="STGV01000004">
    <property type="protein sequence ID" value="THV22273.1"/>
    <property type="molecule type" value="Genomic_DNA"/>
</dbReference>
<evidence type="ECO:0000313" key="3">
    <source>
        <dbReference type="Proteomes" id="UP000308828"/>
    </source>
</evidence>
<proteinExistence type="predicted"/>
<feature type="domain" description="Endonuclease/exonuclease/phosphatase" evidence="1">
    <location>
        <begin position="4"/>
        <end position="277"/>
    </location>
</feature>
<evidence type="ECO:0000313" key="2">
    <source>
        <dbReference type="EMBL" id="THV22273.1"/>
    </source>
</evidence>
<gene>
    <name evidence="2" type="ORF">FAA97_13350</name>
</gene>
<keyword evidence="2" id="KW-0540">Nuclease</keyword>
<protein>
    <submittedName>
        <fullName evidence="2">Endonuclease</fullName>
    </submittedName>
</protein>
<dbReference type="PANTHER" id="PTHR14859">
    <property type="entry name" value="CALCOFLUOR WHITE HYPERSENSITIVE PROTEIN PRECURSOR"/>
    <property type="match status" value="1"/>
</dbReference>
<dbReference type="InterPro" id="IPR036691">
    <property type="entry name" value="Endo/exonu/phosph_ase_sf"/>
</dbReference>
<dbReference type="Gene3D" id="3.60.10.10">
    <property type="entry name" value="Endonuclease/exonuclease/phosphatase"/>
    <property type="match status" value="1"/>
</dbReference>
<keyword evidence="2" id="KW-0255">Endonuclease</keyword>
<dbReference type="Proteomes" id="UP000308828">
    <property type="component" value="Unassembled WGS sequence"/>
</dbReference>
<evidence type="ECO:0000259" key="1">
    <source>
        <dbReference type="Pfam" id="PF03372"/>
    </source>
</evidence>
<keyword evidence="2" id="KW-0378">Hydrolase</keyword>
<sequence>MKFVSYNIQYGIGQDGRFDPDRIAASLRGADVIALQEVTRGYSRNGYADLVETFSAQFPDYFVAFGPACDILVDHAVVEGRLSERRFQFGNMVLSRYPLHACRNLLLPRSRTFDKLNLQRGALEAVIDAPGGALRVYSVHLDHVSPDERIAQIDFLKERVFGYVSEGGALTGAIEFAVSDPPLPEDFLVMGDFNMEPESPEYVAMVGRSDAYYGRAPRTGLPTDVEAHLKCRPEGGYSWISEDGSRRMHLDYCFVSGGLVSRLKACRVDVSAVGSDHLPVWVELAEE</sequence>
<dbReference type="InterPro" id="IPR005135">
    <property type="entry name" value="Endo/exonuclease/phosphatase"/>
</dbReference>
<dbReference type="Pfam" id="PF03372">
    <property type="entry name" value="Exo_endo_phos"/>
    <property type="match status" value="1"/>
</dbReference>
<comment type="caution">
    <text evidence="2">The sequence shown here is derived from an EMBL/GenBank/DDBJ whole genome shotgun (WGS) entry which is preliminary data.</text>
</comment>
<dbReference type="GO" id="GO:0006506">
    <property type="term" value="P:GPI anchor biosynthetic process"/>
    <property type="evidence" value="ECO:0007669"/>
    <property type="project" value="TreeGrafter"/>
</dbReference>
<dbReference type="PANTHER" id="PTHR14859:SF15">
    <property type="entry name" value="ENDONUCLEASE_EXONUCLEASE_PHOSPHATASE DOMAIN-CONTAINING PROTEIN"/>
    <property type="match status" value="1"/>
</dbReference>
<dbReference type="InterPro" id="IPR051916">
    <property type="entry name" value="GPI-anchor_lipid_remodeler"/>
</dbReference>
<accession>A0A4S8NX77</accession>
<name>A0A4S8NX77_9HYPH</name>
<dbReference type="GO" id="GO:0016020">
    <property type="term" value="C:membrane"/>
    <property type="evidence" value="ECO:0007669"/>
    <property type="project" value="GOC"/>
</dbReference>
<dbReference type="AlphaFoldDB" id="A0A4S8NX77"/>
<dbReference type="GO" id="GO:0004519">
    <property type="term" value="F:endonuclease activity"/>
    <property type="evidence" value="ECO:0007669"/>
    <property type="project" value="UniProtKB-KW"/>
</dbReference>
<keyword evidence="3" id="KW-1185">Reference proteome</keyword>
<organism evidence="2 3">
    <name type="scientific">Peteryoungia ipomoeae</name>
    <dbReference type="NCBI Taxonomy" id="1210932"/>
    <lineage>
        <taxon>Bacteria</taxon>
        <taxon>Pseudomonadati</taxon>
        <taxon>Pseudomonadota</taxon>
        <taxon>Alphaproteobacteria</taxon>
        <taxon>Hyphomicrobiales</taxon>
        <taxon>Rhizobiaceae</taxon>
        <taxon>Peteryoungia</taxon>
    </lineage>
</organism>
<reference evidence="2 3" key="1">
    <citation type="submission" date="2019-04" db="EMBL/GenBank/DDBJ databases">
        <title>Genome sequence of strain shin9-1.</title>
        <authorList>
            <person name="Gao J."/>
            <person name="Sun J."/>
        </authorList>
    </citation>
    <scope>NUCLEOTIDE SEQUENCE [LARGE SCALE GENOMIC DNA]</scope>
    <source>
        <strain evidence="3">shin9-1</strain>
    </source>
</reference>
<dbReference type="RefSeq" id="WP_136599045.1">
    <property type="nucleotide sequence ID" value="NZ_STGV01000004.1"/>
</dbReference>